<dbReference type="AlphaFoldDB" id="A0A975YMA3"/>
<dbReference type="Proteomes" id="UP000694232">
    <property type="component" value="Chromosome 2"/>
</dbReference>
<dbReference type="RefSeq" id="WP_218561930.1">
    <property type="nucleotide sequence ID" value="NZ_CP076642.1"/>
</dbReference>
<proteinExistence type="predicted"/>
<organism evidence="1 2">
    <name type="scientific">Vibrio ostreae</name>
    <dbReference type="NCBI Taxonomy" id="2841925"/>
    <lineage>
        <taxon>Bacteria</taxon>
        <taxon>Pseudomonadati</taxon>
        <taxon>Pseudomonadota</taxon>
        <taxon>Gammaproteobacteria</taxon>
        <taxon>Vibrionales</taxon>
        <taxon>Vibrionaceae</taxon>
        <taxon>Vibrio</taxon>
    </lineage>
</organism>
<gene>
    <name evidence="1" type="ORF">KNV97_01450</name>
</gene>
<evidence type="ECO:0000313" key="1">
    <source>
        <dbReference type="EMBL" id="QXO16215.1"/>
    </source>
</evidence>
<reference evidence="1" key="1">
    <citation type="submission" date="2021-06" db="EMBL/GenBank/DDBJ databases">
        <title>Vibrio nov. sp., novel gut bacterium isolated from Yellow Sea oyster.</title>
        <authorList>
            <person name="Muhammad N."/>
            <person name="Nguyen T.H."/>
            <person name="Lee Y.-J."/>
            <person name="Ko J."/>
            <person name="Kim S.-G."/>
        </authorList>
    </citation>
    <scope>NUCLEOTIDE SEQUENCE</scope>
    <source>
        <strain evidence="1">OG9-811</strain>
    </source>
</reference>
<protein>
    <recommendedName>
        <fullName evidence="3">Serine/threonine protein kinase</fullName>
    </recommendedName>
</protein>
<keyword evidence="2" id="KW-1185">Reference proteome</keyword>
<evidence type="ECO:0000313" key="2">
    <source>
        <dbReference type="Proteomes" id="UP000694232"/>
    </source>
</evidence>
<evidence type="ECO:0008006" key="3">
    <source>
        <dbReference type="Google" id="ProtNLM"/>
    </source>
</evidence>
<name>A0A975YMA3_9VIBR</name>
<sequence length="241" mass="28437">MKKQNYVYHFRWAEQTFWLKKRGEDKRNLLNRTLSTLARVNKRFRKLALHSADTPEQRFLHEVKAYQYAMAHQLPVARLRYVNKSWFITEDGGSPINKTDANSPKLLFRRAMWALNEMHQKNFIHGRPAMRDILVNQNGKVTFVDLEEAQISSDPARKVRDVVLFLLDSYRLHSVSQQTRMRAVEAWIAGSNESVRAEFKRVSRKLNRYIWLAHTVLLFKPNRLSKQLVLLARFLACVDLN</sequence>
<dbReference type="EMBL" id="CP076642">
    <property type="protein sequence ID" value="QXO16215.1"/>
    <property type="molecule type" value="Genomic_DNA"/>
</dbReference>
<accession>A0A975YMA3</accession>
<dbReference type="KEGG" id="vos:KNV97_01450"/>